<sequence length="310" mass="32995">MQAVLVSFRNWCSYTVSRTVSCHVQNGTYLQRVFQSCRWPMGCNGGSYRAIVRPTYKVAYKTVTALEWKCCLGHSGPNCEEGKRCGMGIAPLRRLPLRPTSYSGCLNCSKVAELTERLNSLETKVSDSLLAAPACSGKVGISISSGLTYRTWKYNEILSFNQISPLYLFSLLGPMGPTGPPGRDGARGIPGEKGLPGLPGPPGPPGPPTPVGCLIQRKGRGPGSKIVGVAVVHMLGGSDGCHKGSKQGLTPLSGPRCGHPLHGCICLFPPQGEGLHQLREALKILAERVLILETMIGLYDPGSGKGPDKN</sequence>
<dbReference type="PROSITE" id="PS51041">
    <property type="entry name" value="EMI"/>
    <property type="match status" value="1"/>
</dbReference>
<evidence type="ECO:0000259" key="6">
    <source>
        <dbReference type="PROSITE" id="PS51041"/>
    </source>
</evidence>
<keyword evidence="3" id="KW-0732">Signal</keyword>
<dbReference type="InterPro" id="IPR050392">
    <property type="entry name" value="Collagen/C1q_domain"/>
</dbReference>
<evidence type="ECO:0000256" key="1">
    <source>
        <dbReference type="ARBA" id="ARBA00004613"/>
    </source>
</evidence>
<evidence type="ECO:0000256" key="2">
    <source>
        <dbReference type="ARBA" id="ARBA00022525"/>
    </source>
</evidence>
<dbReference type="InterPro" id="IPR008160">
    <property type="entry name" value="Collagen"/>
</dbReference>
<comment type="subcellular location">
    <subcellularLocation>
        <location evidence="1">Secreted</location>
    </subcellularLocation>
</comment>
<feature type="domain" description="EMI" evidence="6">
    <location>
        <begin position="8"/>
        <end position="81"/>
    </location>
</feature>
<dbReference type="PANTHER" id="PTHR15427:SF23">
    <property type="entry name" value="EMI DOMAIN-CONTAINING PROTEIN 1"/>
    <property type="match status" value="1"/>
</dbReference>
<dbReference type="PANTHER" id="PTHR15427">
    <property type="entry name" value="EMILIN ELASTIN MICROFIBRIL INTERFACE-LOCATED PROTEIN ELASTIN MICROFIBRIL INTERFACER"/>
    <property type="match status" value="1"/>
</dbReference>
<dbReference type="Pfam" id="PF01391">
    <property type="entry name" value="Collagen"/>
    <property type="match status" value="1"/>
</dbReference>
<keyword evidence="8" id="KW-1185">Reference proteome</keyword>
<keyword evidence="2" id="KW-0964">Secreted</keyword>
<name>A0A8D0GWH8_SPHPU</name>
<evidence type="ECO:0000256" key="5">
    <source>
        <dbReference type="SAM" id="MobiDB-lite"/>
    </source>
</evidence>
<dbReference type="Pfam" id="PF07546">
    <property type="entry name" value="EMI"/>
    <property type="match status" value="1"/>
</dbReference>
<proteinExistence type="predicted"/>
<reference evidence="7" key="1">
    <citation type="submission" date="2025-08" db="UniProtKB">
        <authorList>
            <consortium name="Ensembl"/>
        </authorList>
    </citation>
    <scope>IDENTIFICATION</scope>
</reference>
<keyword evidence="4" id="KW-1015">Disulfide bond</keyword>
<organism evidence="7 8">
    <name type="scientific">Sphenodon punctatus</name>
    <name type="common">Tuatara</name>
    <name type="synonym">Hatteria punctata</name>
    <dbReference type="NCBI Taxonomy" id="8508"/>
    <lineage>
        <taxon>Eukaryota</taxon>
        <taxon>Metazoa</taxon>
        <taxon>Chordata</taxon>
        <taxon>Craniata</taxon>
        <taxon>Vertebrata</taxon>
        <taxon>Euteleostomi</taxon>
        <taxon>Lepidosauria</taxon>
        <taxon>Sphenodontia</taxon>
        <taxon>Sphenodontidae</taxon>
        <taxon>Sphenodon</taxon>
    </lineage>
</organism>
<feature type="compositionally biased region" description="Pro residues" evidence="5">
    <location>
        <begin position="198"/>
        <end position="209"/>
    </location>
</feature>
<dbReference type="Ensembl" id="ENSSPUT00000011417.1">
    <property type="protein sequence ID" value="ENSSPUP00000010701.1"/>
    <property type="gene ID" value="ENSSPUG00000008212.1"/>
</dbReference>
<dbReference type="Proteomes" id="UP000694392">
    <property type="component" value="Unplaced"/>
</dbReference>
<dbReference type="AlphaFoldDB" id="A0A8D0GWH8"/>
<evidence type="ECO:0000313" key="8">
    <source>
        <dbReference type="Proteomes" id="UP000694392"/>
    </source>
</evidence>
<evidence type="ECO:0000313" key="7">
    <source>
        <dbReference type="Ensembl" id="ENSSPUP00000010701.1"/>
    </source>
</evidence>
<dbReference type="GeneTree" id="ENSGT00940000161716"/>
<reference evidence="7" key="2">
    <citation type="submission" date="2025-09" db="UniProtKB">
        <authorList>
            <consortium name="Ensembl"/>
        </authorList>
    </citation>
    <scope>IDENTIFICATION</scope>
</reference>
<dbReference type="GO" id="GO:0005576">
    <property type="term" value="C:extracellular region"/>
    <property type="evidence" value="ECO:0007669"/>
    <property type="project" value="UniProtKB-SubCell"/>
</dbReference>
<protein>
    <recommendedName>
        <fullName evidence="6">EMI domain-containing protein</fullName>
    </recommendedName>
</protein>
<feature type="region of interest" description="Disordered" evidence="5">
    <location>
        <begin position="178"/>
        <end position="209"/>
    </location>
</feature>
<evidence type="ECO:0000256" key="3">
    <source>
        <dbReference type="ARBA" id="ARBA00022729"/>
    </source>
</evidence>
<accession>A0A8D0GWH8</accession>
<evidence type="ECO:0000256" key="4">
    <source>
        <dbReference type="ARBA" id="ARBA00023157"/>
    </source>
</evidence>
<dbReference type="InterPro" id="IPR011489">
    <property type="entry name" value="EMI_domain"/>
</dbReference>